<dbReference type="PANTHER" id="PTHR30061:SF50">
    <property type="entry name" value="MALTOSE_MALTODEXTRIN-BINDING PERIPLASMIC PROTEIN"/>
    <property type="match status" value="1"/>
</dbReference>
<feature type="signal peptide" evidence="4">
    <location>
        <begin position="1"/>
        <end position="22"/>
    </location>
</feature>
<dbReference type="Pfam" id="PF01547">
    <property type="entry name" value="SBP_bac_1"/>
    <property type="match status" value="1"/>
</dbReference>
<evidence type="ECO:0000256" key="1">
    <source>
        <dbReference type="ARBA" id="ARBA00008520"/>
    </source>
</evidence>
<evidence type="ECO:0000313" key="5">
    <source>
        <dbReference type="EMBL" id="RMB85336.1"/>
    </source>
</evidence>
<gene>
    <name evidence="5" type="ORF">CTZ28_14480</name>
</gene>
<dbReference type="EMBL" id="PENI01000007">
    <property type="protein sequence ID" value="RMB85336.1"/>
    <property type="molecule type" value="Genomic_DNA"/>
</dbReference>
<dbReference type="SUPFAM" id="SSF53850">
    <property type="entry name" value="Periplasmic binding protein-like II"/>
    <property type="match status" value="1"/>
</dbReference>
<dbReference type="PROSITE" id="PS51257">
    <property type="entry name" value="PROKAR_LIPOPROTEIN"/>
    <property type="match status" value="1"/>
</dbReference>
<name>A0A3M0IT64_9ACTN</name>
<dbReference type="OrthoDB" id="4289620at2"/>
<comment type="similarity">
    <text evidence="1">Belongs to the bacterial solute-binding protein 1 family.</text>
</comment>
<dbReference type="InterPro" id="IPR006059">
    <property type="entry name" value="SBP"/>
</dbReference>
<comment type="caution">
    <text evidence="5">The sequence shown here is derived from an EMBL/GenBank/DDBJ whole genome shotgun (WGS) entry which is preliminary data.</text>
</comment>
<keyword evidence="2" id="KW-0813">Transport</keyword>
<reference evidence="5 6" key="1">
    <citation type="submission" date="2017-11" db="EMBL/GenBank/DDBJ databases">
        <title>Draft genome of actinobacteria isolated from guarana (Paullinia cupana (Mart.) Ducke.</title>
        <authorList>
            <person name="Siqueira K.A."/>
            <person name="Liotti R.G."/>
            <person name="Mendes T.A.O."/>
            <person name="Soares M.A."/>
        </authorList>
    </citation>
    <scope>NUCLEOTIDE SEQUENCE [LARGE SCALE GENOMIC DNA]</scope>
    <source>
        <strain evidence="5 6">193</strain>
    </source>
</reference>
<protein>
    <submittedName>
        <fullName evidence="5">Sugar ABC transporter substrate-binding protein</fullName>
    </submittedName>
</protein>
<dbReference type="Gene3D" id="3.40.190.10">
    <property type="entry name" value="Periplasmic binding protein-like II"/>
    <property type="match status" value="1"/>
</dbReference>
<dbReference type="GO" id="GO:0055052">
    <property type="term" value="C:ATP-binding cassette (ABC) transporter complex, substrate-binding subunit-containing"/>
    <property type="evidence" value="ECO:0007669"/>
    <property type="project" value="TreeGrafter"/>
</dbReference>
<dbReference type="Proteomes" id="UP000270471">
    <property type="component" value="Unassembled WGS sequence"/>
</dbReference>
<organism evidence="5 6">
    <name type="scientific">Streptomyces shenzhenensis</name>
    <dbReference type="NCBI Taxonomy" id="943815"/>
    <lineage>
        <taxon>Bacteria</taxon>
        <taxon>Bacillati</taxon>
        <taxon>Actinomycetota</taxon>
        <taxon>Actinomycetes</taxon>
        <taxon>Kitasatosporales</taxon>
        <taxon>Streptomycetaceae</taxon>
        <taxon>Streptomyces</taxon>
    </lineage>
</organism>
<evidence type="ECO:0000256" key="2">
    <source>
        <dbReference type="ARBA" id="ARBA00022448"/>
    </source>
</evidence>
<dbReference type="AlphaFoldDB" id="A0A3M0IT64"/>
<dbReference type="GO" id="GO:0042956">
    <property type="term" value="P:maltodextrin transmembrane transport"/>
    <property type="evidence" value="ECO:0007669"/>
    <property type="project" value="TreeGrafter"/>
</dbReference>
<keyword evidence="6" id="KW-1185">Reference proteome</keyword>
<dbReference type="PANTHER" id="PTHR30061">
    <property type="entry name" value="MALTOSE-BINDING PERIPLASMIC PROTEIN"/>
    <property type="match status" value="1"/>
</dbReference>
<evidence type="ECO:0000313" key="6">
    <source>
        <dbReference type="Proteomes" id="UP000270471"/>
    </source>
</evidence>
<proteinExistence type="inferred from homology"/>
<dbReference type="GO" id="GO:1901982">
    <property type="term" value="F:maltose binding"/>
    <property type="evidence" value="ECO:0007669"/>
    <property type="project" value="TreeGrafter"/>
</dbReference>
<keyword evidence="3 4" id="KW-0732">Signal</keyword>
<accession>A0A3M0IT64</accession>
<dbReference type="GO" id="GO:0015768">
    <property type="term" value="P:maltose transport"/>
    <property type="evidence" value="ECO:0007669"/>
    <property type="project" value="TreeGrafter"/>
</dbReference>
<dbReference type="RefSeq" id="WP_121889777.1">
    <property type="nucleotide sequence ID" value="NZ_JBNJMA010000002.1"/>
</dbReference>
<sequence length="416" mass="43744">MRTRTARLTAAATAVASAFTLAACGGGSDAAGGKATVTTWVYPVINDEKANAAYWSGLEKKFEKANPDVDVKVSTYPWADRDTKLTTALAAGKGPDVAYLIPDQLAAYRRNLVPADEYMPADAKAAYRPSALKAVTVDGRTMATPVLMSAYPLMCNKKVLAAVGADTAPTSWDELAALAPRLKKKGYYAITYSGDTTATLNMTYYPLLWQAGGEVFSADGKQAAFNSDAGVTALTWLKNVTDRGWTPKDLITKTPSIEQTDLAKGKVACTWQNTPAEVAGFWGKENIVIGSALTQQKPVAYGTVGTLALFKGGDTGAAGKWISFVAQPENVAGLVEPGGYFGARTDGTDLYPGDALQQATQKVLDSTDVGPLNTAARDVMGVLAPEIQSALLGKASPKQALDKAAAAADQIIARKR</sequence>
<feature type="chain" id="PRO_5038677526" evidence="4">
    <location>
        <begin position="23"/>
        <end position="416"/>
    </location>
</feature>
<evidence type="ECO:0000256" key="3">
    <source>
        <dbReference type="ARBA" id="ARBA00022729"/>
    </source>
</evidence>
<evidence type="ECO:0000256" key="4">
    <source>
        <dbReference type="SAM" id="SignalP"/>
    </source>
</evidence>